<proteinExistence type="inferred from homology"/>
<evidence type="ECO:0000256" key="1">
    <source>
        <dbReference type="ARBA" id="ARBA00005254"/>
    </source>
</evidence>
<sequence>MSEQEILTEIDGPIARITFNRPHVRNALTSGMVETMREFLKKIEHDPSIRCVIMTGAGDHFMAGGDVAGFGRALDATPDERRRDFEQRARIAMPLFAVIERLPQPVIAKVRGACAGASVGWVAAADFVLLSETALFVVAHIHLGTSPDGAVTWHLPRSIGLRKAKEMALLGERLNAQQAVDAGLANRVVADAELDAETEKLAQRLAAGPSVAIARTKRLLNESNGRSLAQQMDLETESFGACAATDDFAEGIRAFNEKRKAVFNGH</sequence>
<dbReference type="Proteomes" id="UP000381093">
    <property type="component" value="Unassembled WGS sequence"/>
</dbReference>
<organism evidence="2 3">
    <name type="scientific">Pseudomonas fluorescens</name>
    <dbReference type="NCBI Taxonomy" id="294"/>
    <lineage>
        <taxon>Bacteria</taxon>
        <taxon>Pseudomonadati</taxon>
        <taxon>Pseudomonadota</taxon>
        <taxon>Gammaproteobacteria</taxon>
        <taxon>Pseudomonadales</taxon>
        <taxon>Pseudomonadaceae</taxon>
        <taxon>Pseudomonas</taxon>
    </lineage>
</organism>
<dbReference type="PANTHER" id="PTHR42964">
    <property type="entry name" value="ENOYL-COA HYDRATASE"/>
    <property type="match status" value="1"/>
</dbReference>
<comment type="similarity">
    <text evidence="1">Belongs to the enoyl-CoA hydratase/isomerase family.</text>
</comment>
<dbReference type="InterPro" id="IPR029045">
    <property type="entry name" value="ClpP/crotonase-like_dom_sf"/>
</dbReference>
<dbReference type="GO" id="GO:0016853">
    <property type="term" value="F:isomerase activity"/>
    <property type="evidence" value="ECO:0007669"/>
    <property type="project" value="UniProtKB-KW"/>
</dbReference>
<dbReference type="PANTHER" id="PTHR42964:SF1">
    <property type="entry name" value="POLYKETIDE BIOSYNTHESIS ENOYL-COA HYDRATASE PKSH-RELATED"/>
    <property type="match status" value="1"/>
</dbReference>
<dbReference type="Gene3D" id="3.90.226.10">
    <property type="entry name" value="2-enoyl-CoA Hydratase, Chain A, domain 1"/>
    <property type="match status" value="1"/>
</dbReference>
<dbReference type="Pfam" id="PF00378">
    <property type="entry name" value="ECH_1"/>
    <property type="match status" value="1"/>
</dbReference>
<dbReference type="Gene3D" id="1.10.12.10">
    <property type="entry name" value="Lyase 2-enoyl-coa Hydratase, Chain A, domain 2"/>
    <property type="match status" value="1"/>
</dbReference>
<gene>
    <name evidence="2" type="primary">paaG</name>
    <name evidence="2" type="ORF">PS710_02406</name>
</gene>
<keyword evidence="2" id="KW-0413">Isomerase</keyword>
<dbReference type="InterPro" id="IPR001753">
    <property type="entry name" value="Enoyl-CoA_hydra/iso"/>
</dbReference>
<dbReference type="EMBL" id="CABVHW010000006">
    <property type="protein sequence ID" value="VVN97755.1"/>
    <property type="molecule type" value="Genomic_DNA"/>
</dbReference>
<name>A0A5E7C0R9_PSEFL</name>
<dbReference type="InterPro" id="IPR051683">
    <property type="entry name" value="Enoyl-CoA_Hydratase/Isomerase"/>
</dbReference>
<reference evidence="2 3" key="1">
    <citation type="submission" date="2019-09" db="EMBL/GenBank/DDBJ databases">
        <authorList>
            <person name="Chandra G."/>
            <person name="Truman W A."/>
        </authorList>
    </citation>
    <scope>NUCLEOTIDE SEQUENCE [LARGE SCALE GENOMIC DNA]</scope>
    <source>
        <strain evidence="2">PS710</strain>
    </source>
</reference>
<protein>
    <submittedName>
        <fullName evidence="2">1,2-epoxyphenylacetyl-CoA isomerase</fullName>
        <ecNumber evidence="2">5.3.3.18</ecNumber>
    </submittedName>
</protein>
<dbReference type="EC" id="5.3.3.18" evidence="2"/>
<dbReference type="RefSeq" id="WP_150764704.1">
    <property type="nucleotide sequence ID" value="NZ_CABVHW010000006.1"/>
</dbReference>
<dbReference type="CDD" id="cd06558">
    <property type="entry name" value="crotonase-like"/>
    <property type="match status" value="1"/>
</dbReference>
<evidence type="ECO:0000313" key="3">
    <source>
        <dbReference type="Proteomes" id="UP000381093"/>
    </source>
</evidence>
<dbReference type="InterPro" id="IPR014748">
    <property type="entry name" value="Enoyl-CoA_hydra_C"/>
</dbReference>
<evidence type="ECO:0000313" key="2">
    <source>
        <dbReference type="EMBL" id="VVN97755.1"/>
    </source>
</evidence>
<dbReference type="AlphaFoldDB" id="A0A5E7C0R9"/>
<accession>A0A5E7C0R9</accession>
<dbReference type="SUPFAM" id="SSF52096">
    <property type="entry name" value="ClpP/crotonase"/>
    <property type="match status" value="1"/>
</dbReference>